<evidence type="ECO:0000259" key="3">
    <source>
        <dbReference type="Pfam" id="PF19327"/>
    </source>
</evidence>
<dbReference type="InterPro" id="IPR036265">
    <property type="entry name" value="HIT-like_sf"/>
</dbReference>
<evidence type="ECO:0000313" key="4">
    <source>
        <dbReference type="EMBL" id="KAK8132985.1"/>
    </source>
</evidence>
<dbReference type="AlphaFoldDB" id="A0AAW0RDG3"/>
<dbReference type="PANTHER" id="PTHR38420">
    <property type="entry name" value="AP-4-A PHOSPHORYLASE II"/>
    <property type="match status" value="1"/>
</dbReference>
<name>A0AAW0RDG3_9PEZI</name>
<dbReference type="InterPro" id="IPR043171">
    <property type="entry name" value="Ap4A_phos1/2-like"/>
</dbReference>
<dbReference type="PANTHER" id="PTHR38420:SF3">
    <property type="entry name" value="5',5'''-P-1,P-4-TETRAPHOSPHATE PHOSPHORYLASE 2"/>
    <property type="match status" value="1"/>
</dbReference>
<dbReference type="Proteomes" id="UP001392437">
    <property type="component" value="Unassembled WGS sequence"/>
</dbReference>
<dbReference type="GO" id="GO:0009117">
    <property type="term" value="P:nucleotide metabolic process"/>
    <property type="evidence" value="ECO:0007669"/>
    <property type="project" value="InterPro"/>
</dbReference>
<evidence type="ECO:0000259" key="2">
    <source>
        <dbReference type="Pfam" id="PF09830"/>
    </source>
</evidence>
<dbReference type="EMBL" id="JAQQWP010000001">
    <property type="protein sequence ID" value="KAK8132985.1"/>
    <property type="molecule type" value="Genomic_DNA"/>
</dbReference>
<dbReference type="InterPro" id="IPR009163">
    <property type="entry name" value="Ap4A_phos1/2"/>
</dbReference>
<dbReference type="InterPro" id="IPR045759">
    <property type="entry name" value="Ap4A_phos1/2_N"/>
</dbReference>
<dbReference type="Pfam" id="PF09830">
    <property type="entry name" value="ATP_transf"/>
    <property type="match status" value="1"/>
</dbReference>
<dbReference type="Gene3D" id="3.30.428.70">
    <property type="match status" value="1"/>
</dbReference>
<protein>
    <submittedName>
        <fullName evidence="4">HIT-like domain-containing protein</fullName>
    </submittedName>
</protein>
<evidence type="ECO:0000313" key="5">
    <source>
        <dbReference type="Proteomes" id="UP001392437"/>
    </source>
</evidence>
<feature type="domain" description="Ap4A phosphorylase 1/2 N-terminal" evidence="3">
    <location>
        <begin position="10"/>
        <end position="184"/>
    </location>
</feature>
<dbReference type="SUPFAM" id="SSF54197">
    <property type="entry name" value="HIT-like"/>
    <property type="match status" value="1"/>
</dbReference>
<feature type="region of interest" description="Disordered" evidence="1">
    <location>
        <begin position="58"/>
        <end position="86"/>
    </location>
</feature>
<proteinExistence type="predicted"/>
<accession>A0AAW0RDG3</accession>
<reference evidence="4 5" key="1">
    <citation type="submission" date="2023-01" db="EMBL/GenBank/DDBJ databases">
        <title>Analysis of 21 Apiospora genomes using comparative genomics revels a genus with tremendous synthesis potential of carbohydrate active enzymes and secondary metabolites.</title>
        <authorList>
            <person name="Sorensen T."/>
        </authorList>
    </citation>
    <scope>NUCLEOTIDE SEQUENCE [LARGE SCALE GENOMIC DNA]</scope>
    <source>
        <strain evidence="4 5">CBS 117206</strain>
    </source>
</reference>
<evidence type="ECO:0000256" key="1">
    <source>
        <dbReference type="SAM" id="MobiDB-lite"/>
    </source>
</evidence>
<sequence>MAENMLGIRAPANLPSLVKAAFEKARAAGDLTYYPTQVAILKPRPGLTFQLRFSRALASKPKPSPSNDDDKEKKQQKKPFNPFENPLPSMTIAQLPPSHVLVLNKFAIVPEHFILATSAVKPQTHVLEADDVAAAYACIQAYHEAAAGADDHGDRELFAFFNSGPHSGASQPHRHIQLLPVAQMRAGLDAADRGSDWGVLVDALSARRPVAGGGGYKVADGMPFAVLTERIEPEGATAAELHAAYVRLYREAVRMLCPPDKESGEDDEIPGEGEARISYNLAMTQTTMALCPRVAEGATIRGKSGEEVGSVALNGTVLAGTALVKNEAEWDALRENPANLLEVLSKIGVSSATGSATGSSL</sequence>
<dbReference type="GO" id="GO:0005524">
    <property type="term" value="F:ATP binding"/>
    <property type="evidence" value="ECO:0007669"/>
    <property type="project" value="InterPro"/>
</dbReference>
<comment type="caution">
    <text evidence="4">The sequence shown here is derived from an EMBL/GenBank/DDBJ whole genome shotgun (WGS) entry which is preliminary data.</text>
</comment>
<dbReference type="InterPro" id="IPR019200">
    <property type="entry name" value="ATP_adenylylTrfase_C"/>
</dbReference>
<keyword evidence="5" id="KW-1185">Reference proteome</keyword>
<organism evidence="4 5">
    <name type="scientific">Apiospora kogelbergensis</name>
    <dbReference type="NCBI Taxonomy" id="1337665"/>
    <lineage>
        <taxon>Eukaryota</taxon>
        <taxon>Fungi</taxon>
        <taxon>Dikarya</taxon>
        <taxon>Ascomycota</taxon>
        <taxon>Pezizomycotina</taxon>
        <taxon>Sordariomycetes</taxon>
        <taxon>Xylariomycetidae</taxon>
        <taxon>Amphisphaeriales</taxon>
        <taxon>Apiosporaceae</taxon>
        <taxon>Apiospora</taxon>
    </lineage>
</organism>
<feature type="domain" description="ATP adenylyltransferase C-terminal" evidence="2">
    <location>
        <begin position="222"/>
        <end position="349"/>
    </location>
</feature>
<gene>
    <name evidence="4" type="ORF">PG999_001158</name>
</gene>
<dbReference type="Pfam" id="PF19327">
    <property type="entry name" value="Ap4A_phos_N"/>
    <property type="match status" value="1"/>
</dbReference>
<dbReference type="GO" id="GO:0003877">
    <property type="term" value="F:ATP:ADP adenylyltransferase activity"/>
    <property type="evidence" value="ECO:0007669"/>
    <property type="project" value="InterPro"/>
</dbReference>